<dbReference type="Pfam" id="PF06200">
    <property type="entry name" value="tify"/>
    <property type="match status" value="1"/>
</dbReference>
<feature type="compositionally biased region" description="Polar residues" evidence="1">
    <location>
        <begin position="353"/>
        <end position="381"/>
    </location>
</feature>
<comment type="caution">
    <text evidence="3">The sequence shown here is derived from an EMBL/GenBank/DDBJ whole genome shotgun (WGS) entry which is preliminary data.</text>
</comment>
<dbReference type="SMART" id="SM00979">
    <property type="entry name" value="TIFY"/>
    <property type="match status" value="1"/>
</dbReference>
<evidence type="ECO:0000313" key="4">
    <source>
        <dbReference type="Proteomes" id="UP000655225"/>
    </source>
</evidence>
<dbReference type="Proteomes" id="UP000655225">
    <property type="component" value="Unassembled WGS sequence"/>
</dbReference>
<dbReference type="PROSITE" id="PS51320">
    <property type="entry name" value="TIFY"/>
    <property type="match status" value="1"/>
</dbReference>
<sequence length="425" mass="46491">MKLPRKEKLSITIDKDQILSRVKRWKKLYEIVNDLLSQSGFGWNDTRKMVDAEDSVWVEYLKVMRIWRSRSILDYDSIAIIIGDDQASGRGQENIFDGGMDMTNPIIVEELETSFQDLDEGSLFHFRTSGQSSNILKGEGKAGWEVKMVYSRGSASDSLMVVVAGDTRLPQATASVGASSGGLGPVSTTSDLGSDALDDAHDTVEDSDDKRQDIVEDAIEYDIIPGKKAEQFGFCLHGLSRDKMPQMVPDSLENSHLMKQPIGSRPDSFVSKWERSMPMNAGHTVQYPSSLGQFAPFLDNVSSKRYSDANAGPSIISQVAADEGSRTGIKGSGLLSSINASSGSPERNKSRVLPNSSRPKSGTHISDPESTNPPSQHALTSASRQMTVFYAGQAHVFDDVHPNKDTAAPMPKAEEELVFSCRHPN</sequence>
<dbReference type="EMBL" id="JABCRI010000015">
    <property type="protein sequence ID" value="KAF8393304.1"/>
    <property type="molecule type" value="Genomic_DNA"/>
</dbReference>
<evidence type="ECO:0000259" key="2">
    <source>
        <dbReference type="PROSITE" id="PS51320"/>
    </source>
</evidence>
<dbReference type="OrthoDB" id="1908882at2759"/>
<keyword evidence="4" id="KW-1185">Reference proteome</keyword>
<gene>
    <name evidence="3" type="ORF">HHK36_021545</name>
</gene>
<feature type="region of interest" description="Disordered" evidence="1">
    <location>
        <begin position="322"/>
        <end position="381"/>
    </location>
</feature>
<dbReference type="AlphaFoldDB" id="A0A835DAR8"/>
<feature type="compositionally biased region" description="Polar residues" evidence="1">
    <location>
        <begin position="334"/>
        <end position="345"/>
    </location>
</feature>
<dbReference type="Pfam" id="PF12776">
    <property type="entry name" value="Myb_DNA-bind_3"/>
    <property type="match status" value="1"/>
</dbReference>
<proteinExistence type="predicted"/>
<accession>A0A835DAR8</accession>
<dbReference type="InterPro" id="IPR010399">
    <property type="entry name" value="Tify_dom"/>
</dbReference>
<feature type="compositionally biased region" description="Basic and acidic residues" evidence="1">
    <location>
        <begin position="198"/>
        <end position="209"/>
    </location>
</feature>
<dbReference type="PANTHER" id="PTHR46929:SF3">
    <property type="entry name" value="MYB_SANT-LIKE DOMAIN-CONTAINING PROTEIN"/>
    <property type="match status" value="1"/>
</dbReference>
<protein>
    <recommendedName>
        <fullName evidence="2">Tify domain-containing protein</fullName>
    </recommendedName>
</protein>
<name>A0A835DAR8_TETSI</name>
<evidence type="ECO:0000313" key="3">
    <source>
        <dbReference type="EMBL" id="KAF8393304.1"/>
    </source>
</evidence>
<dbReference type="InterPro" id="IPR024752">
    <property type="entry name" value="Myb/SANT-like_dom"/>
</dbReference>
<feature type="region of interest" description="Disordered" evidence="1">
    <location>
        <begin position="174"/>
        <end position="209"/>
    </location>
</feature>
<dbReference type="PANTHER" id="PTHR46929">
    <property type="entry name" value="EXPRESSED PROTEIN"/>
    <property type="match status" value="1"/>
</dbReference>
<reference evidence="3 4" key="1">
    <citation type="submission" date="2020-04" db="EMBL/GenBank/DDBJ databases">
        <title>Plant Genome Project.</title>
        <authorList>
            <person name="Zhang R.-G."/>
        </authorList>
    </citation>
    <scope>NUCLEOTIDE SEQUENCE [LARGE SCALE GENOMIC DNA]</scope>
    <source>
        <strain evidence="3">YNK0</strain>
        <tissue evidence="3">Leaf</tissue>
    </source>
</reference>
<evidence type="ECO:0000256" key="1">
    <source>
        <dbReference type="SAM" id="MobiDB-lite"/>
    </source>
</evidence>
<feature type="domain" description="Tify" evidence="2">
    <location>
        <begin position="379"/>
        <end position="414"/>
    </location>
</feature>
<organism evidence="3 4">
    <name type="scientific">Tetracentron sinense</name>
    <name type="common">Spur-leaf</name>
    <dbReference type="NCBI Taxonomy" id="13715"/>
    <lineage>
        <taxon>Eukaryota</taxon>
        <taxon>Viridiplantae</taxon>
        <taxon>Streptophyta</taxon>
        <taxon>Embryophyta</taxon>
        <taxon>Tracheophyta</taxon>
        <taxon>Spermatophyta</taxon>
        <taxon>Magnoliopsida</taxon>
        <taxon>Trochodendrales</taxon>
        <taxon>Trochodendraceae</taxon>
        <taxon>Tetracentron</taxon>
    </lineage>
</organism>